<dbReference type="InterPro" id="IPR055151">
    <property type="entry name" value="GH113"/>
</dbReference>
<sequence>MIKRRTFLWALGSTALTATGAFPQSSSGEVLRGFNLIETTSAPFGSQAAALSIAQLRKTGATAATVIPFLWQPAPTSSGIVMGDALPHDRIAAGIAQLHAAGLAAIVKPHVWVPESWAGAIVPAAGTEGDWHAAYENSLRAIAVTAEQSRAEVLVLGTELRGVSGAEAWEGTIAGLREAFSGKITYVAHGADEAEKVAFWPLLDAVAVSLYPVLGAAGATADWDRAIAKELDRVEAVARKHAKPIWIAEIGIRSAEGATERPWESAEERAAPADMALQADVLRRWLRALEARDIPDLWVWRWFTDPESGGAEDTDFTVQNKLAEEVIADFWGKG</sequence>
<evidence type="ECO:0000313" key="3">
    <source>
        <dbReference type="Proteomes" id="UP001596403"/>
    </source>
</evidence>
<protein>
    <recommendedName>
        <fullName evidence="4">Glycosidase-like protein</fullName>
    </recommendedName>
</protein>
<keyword evidence="3" id="KW-1185">Reference proteome</keyword>
<evidence type="ECO:0000313" key="2">
    <source>
        <dbReference type="EMBL" id="MFC6642738.1"/>
    </source>
</evidence>
<reference evidence="3" key="1">
    <citation type="journal article" date="2019" name="Int. J. Syst. Evol. Microbiol.">
        <title>The Global Catalogue of Microorganisms (GCM) 10K type strain sequencing project: providing services to taxonomists for standard genome sequencing and annotation.</title>
        <authorList>
            <consortium name="The Broad Institute Genomics Platform"/>
            <consortium name="The Broad Institute Genome Sequencing Center for Infectious Disease"/>
            <person name="Wu L."/>
            <person name="Ma J."/>
        </authorList>
    </citation>
    <scope>NUCLEOTIDE SEQUENCE [LARGE SCALE GENOMIC DNA]</scope>
    <source>
        <strain evidence="3">NBRC 111368</strain>
    </source>
</reference>
<proteinExistence type="predicted"/>
<dbReference type="Gene3D" id="3.20.20.80">
    <property type="entry name" value="Glycosidases"/>
    <property type="match status" value="1"/>
</dbReference>
<accession>A0ABW1Z077</accession>
<dbReference type="InterPro" id="IPR017853">
    <property type="entry name" value="GH"/>
</dbReference>
<feature type="signal peptide" evidence="1">
    <location>
        <begin position="1"/>
        <end position="20"/>
    </location>
</feature>
<comment type="caution">
    <text evidence="2">The sequence shown here is derived from an EMBL/GenBank/DDBJ whole genome shotgun (WGS) entry which is preliminary data.</text>
</comment>
<evidence type="ECO:0000256" key="1">
    <source>
        <dbReference type="SAM" id="SignalP"/>
    </source>
</evidence>
<evidence type="ECO:0008006" key="4">
    <source>
        <dbReference type="Google" id="ProtNLM"/>
    </source>
</evidence>
<dbReference type="Proteomes" id="UP001596403">
    <property type="component" value="Unassembled WGS sequence"/>
</dbReference>
<dbReference type="SUPFAM" id="SSF51445">
    <property type="entry name" value="(Trans)glycosidases"/>
    <property type="match status" value="1"/>
</dbReference>
<keyword evidence="1" id="KW-0732">Signal</keyword>
<dbReference type="CDD" id="cd19608">
    <property type="entry name" value="GH113_mannanase-like"/>
    <property type="match status" value="1"/>
</dbReference>
<feature type="chain" id="PRO_5047382845" description="Glycosidase-like protein" evidence="1">
    <location>
        <begin position="21"/>
        <end position="334"/>
    </location>
</feature>
<name>A0ABW1Z077_9RHOB</name>
<organism evidence="2 3">
    <name type="scientific">Sulfitobacter profundi</name>
    <dbReference type="NCBI Taxonomy" id="2679961"/>
    <lineage>
        <taxon>Bacteria</taxon>
        <taxon>Pseudomonadati</taxon>
        <taxon>Pseudomonadota</taxon>
        <taxon>Alphaproteobacteria</taxon>
        <taxon>Rhodobacterales</taxon>
        <taxon>Roseobacteraceae</taxon>
        <taxon>Sulfitobacter</taxon>
    </lineage>
</organism>
<dbReference type="Pfam" id="PF22612">
    <property type="entry name" value="GH113"/>
    <property type="match status" value="1"/>
</dbReference>
<dbReference type="EMBL" id="JBHSWA010000001">
    <property type="protein sequence ID" value="MFC6642738.1"/>
    <property type="molecule type" value="Genomic_DNA"/>
</dbReference>
<dbReference type="RefSeq" id="WP_386283094.1">
    <property type="nucleotide sequence ID" value="NZ_JBHSWA010000001.1"/>
</dbReference>
<gene>
    <name evidence="2" type="ORF">ACFQAU_14540</name>
</gene>